<dbReference type="AlphaFoldDB" id="A0A137P0D9"/>
<dbReference type="Proteomes" id="UP000070444">
    <property type="component" value="Unassembled WGS sequence"/>
</dbReference>
<evidence type="ECO:0000313" key="1">
    <source>
        <dbReference type="EMBL" id="KXN68329.1"/>
    </source>
</evidence>
<evidence type="ECO:0008006" key="3">
    <source>
        <dbReference type="Google" id="ProtNLM"/>
    </source>
</evidence>
<keyword evidence="2" id="KW-1185">Reference proteome</keyword>
<accession>A0A137P0D9</accession>
<dbReference type="EMBL" id="KQ964582">
    <property type="protein sequence ID" value="KXN68329.1"/>
    <property type="molecule type" value="Genomic_DNA"/>
</dbReference>
<proteinExistence type="predicted"/>
<reference evidence="1 2" key="1">
    <citation type="journal article" date="2015" name="Genome Biol. Evol.">
        <title>Phylogenomic analyses indicate that early fungi evolved digesting cell walls of algal ancestors of land plants.</title>
        <authorList>
            <person name="Chang Y."/>
            <person name="Wang S."/>
            <person name="Sekimoto S."/>
            <person name="Aerts A.L."/>
            <person name="Choi C."/>
            <person name="Clum A."/>
            <person name="LaButti K.M."/>
            <person name="Lindquist E.A."/>
            <person name="Yee Ngan C."/>
            <person name="Ohm R.A."/>
            <person name="Salamov A.A."/>
            <person name="Grigoriev I.V."/>
            <person name="Spatafora J.W."/>
            <person name="Berbee M.L."/>
        </authorList>
    </citation>
    <scope>NUCLEOTIDE SEQUENCE [LARGE SCALE GENOMIC DNA]</scope>
    <source>
        <strain evidence="1 2">NRRL 28638</strain>
    </source>
</reference>
<sequence length="241" mass="27867">MEPISKYLTNLKDFEFYNPIYTGPSYIYHFTQPIKIKKLKLASSLDSSTWLSSLLKNCPELEEFNYSPPSGFIDSNLALTFDKPAKIKKLTIDCQDLNRSTLDSILLNCPHLKELDIIFPNEWKPYSDIVLQRCTNLEHLTLHSRYSLPSQEEYNSLKFLSTSSFKNTLISLTLNNLNFCCSANSLHLKDYSNLKFVKLQIPNRGYGKWGSVAPFNEDFWSGYLRSSYLNSDYDGYKLTKL</sequence>
<name>A0A137P0D9_CONC2</name>
<dbReference type="OrthoDB" id="27842at2759"/>
<protein>
    <recommendedName>
        <fullName evidence="3">RNI-like protein</fullName>
    </recommendedName>
</protein>
<dbReference type="InterPro" id="IPR032675">
    <property type="entry name" value="LRR_dom_sf"/>
</dbReference>
<gene>
    <name evidence="1" type="ORF">CONCODRAFT_9443</name>
</gene>
<organism evidence="1 2">
    <name type="scientific">Conidiobolus coronatus (strain ATCC 28846 / CBS 209.66 / NRRL 28638)</name>
    <name type="common">Delacroixia coronata</name>
    <dbReference type="NCBI Taxonomy" id="796925"/>
    <lineage>
        <taxon>Eukaryota</taxon>
        <taxon>Fungi</taxon>
        <taxon>Fungi incertae sedis</taxon>
        <taxon>Zoopagomycota</taxon>
        <taxon>Entomophthoromycotina</taxon>
        <taxon>Entomophthoromycetes</taxon>
        <taxon>Entomophthorales</taxon>
        <taxon>Ancylistaceae</taxon>
        <taxon>Conidiobolus</taxon>
    </lineage>
</organism>
<dbReference type="Gene3D" id="3.80.10.10">
    <property type="entry name" value="Ribonuclease Inhibitor"/>
    <property type="match status" value="1"/>
</dbReference>
<dbReference type="SUPFAM" id="SSF52047">
    <property type="entry name" value="RNI-like"/>
    <property type="match status" value="1"/>
</dbReference>
<evidence type="ECO:0000313" key="2">
    <source>
        <dbReference type="Proteomes" id="UP000070444"/>
    </source>
</evidence>